<evidence type="ECO:0000256" key="9">
    <source>
        <dbReference type="ARBA" id="ARBA00025772"/>
    </source>
</evidence>
<evidence type="ECO:0000256" key="8">
    <source>
        <dbReference type="ARBA" id="ARBA00023136"/>
    </source>
</evidence>
<evidence type="ECO:0000313" key="13">
    <source>
        <dbReference type="Proteomes" id="UP000030063"/>
    </source>
</evidence>
<protein>
    <recommendedName>
        <fullName evidence="2">Type II secretion system protein H</fullName>
    </recommendedName>
    <alternativeName>
        <fullName evidence="10">General secretion pathway protein H</fullName>
    </alternativeName>
</protein>
<name>A0A0A1YQY7_9PSED</name>
<dbReference type="GO" id="GO:0015627">
    <property type="term" value="C:type II protein secretion system complex"/>
    <property type="evidence" value="ECO:0007669"/>
    <property type="project" value="InterPro"/>
</dbReference>
<comment type="similarity">
    <text evidence="9">Belongs to the GSP H family.</text>
</comment>
<evidence type="ECO:0000256" key="5">
    <source>
        <dbReference type="ARBA" id="ARBA00022519"/>
    </source>
</evidence>
<keyword evidence="13" id="KW-1185">Reference proteome</keyword>
<dbReference type="STRING" id="1395571.TMS3_0106830"/>
<evidence type="ECO:0000259" key="11">
    <source>
        <dbReference type="Pfam" id="PF12019"/>
    </source>
</evidence>
<keyword evidence="6" id="KW-0812">Transmembrane</keyword>
<comment type="caution">
    <text evidence="12">The sequence shown here is derived from an EMBL/GenBank/DDBJ whole genome shotgun (WGS) entry which is preliminary data.</text>
</comment>
<reference evidence="12 13" key="1">
    <citation type="journal article" date="2014" name="Genome Announc.">
        <title>Draft Genome Sequence of Petroleum Oil-Degrading Marine Bacterium Pseudomonas taeanensis Strain MS-3, Isolated from a Crude Oil-Contaminated Seashore.</title>
        <authorList>
            <person name="Lee S.Y."/>
            <person name="Kim S.H."/>
            <person name="Lee D.G."/>
            <person name="Shin S."/>
            <person name="Yun S.H."/>
            <person name="Choi C.W."/>
            <person name="Chung Y.H."/>
            <person name="Choi J.S."/>
            <person name="Kahng H.Y."/>
            <person name="Kim S.I."/>
        </authorList>
    </citation>
    <scope>NUCLEOTIDE SEQUENCE [LARGE SCALE GENOMIC DNA]</scope>
    <source>
        <strain evidence="12 13">MS-3</strain>
    </source>
</reference>
<keyword evidence="5" id="KW-0997">Cell inner membrane</keyword>
<dbReference type="InterPro" id="IPR022346">
    <property type="entry name" value="T2SS_GspH"/>
</dbReference>
<feature type="domain" description="General secretion pathway GspH" evidence="11">
    <location>
        <begin position="45"/>
        <end position="155"/>
    </location>
</feature>
<evidence type="ECO:0000256" key="4">
    <source>
        <dbReference type="ARBA" id="ARBA00022481"/>
    </source>
</evidence>
<evidence type="ECO:0000256" key="7">
    <source>
        <dbReference type="ARBA" id="ARBA00022989"/>
    </source>
</evidence>
<dbReference type="eggNOG" id="COG4970">
    <property type="taxonomic scope" value="Bacteria"/>
</dbReference>
<dbReference type="InterPro" id="IPR045584">
    <property type="entry name" value="Pilin-like"/>
</dbReference>
<keyword evidence="3" id="KW-1003">Cell membrane</keyword>
<evidence type="ECO:0000256" key="6">
    <source>
        <dbReference type="ARBA" id="ARBA00022692"/>
    </source>
</evidence>
<evidence type="ECO:0000256" key="2">
    <source>
        <dbReference type="ARBA" id="ARBA00021549"/>
    </source>
</evidence>
<evidence type="ECO:0000313" key="12">
    <source>
        <dbReference type="EMBL" id="KFX71633.1"/>
    </source>
</evidence>
<evidence type="ECO:0000256" key="1">
    <source>
        <dbReference type="ARBA" id="ARBA00004377"/>
    </source>
</evidence>
<dbReference type="Pfam" id="PF07963">
    <property type="entry name" value="N_methyl"/>
    <property type="match status" value="1"/>
</dbReference>
<dbReference type="PROSITE" id="PS00409">
    <property type="entry name" value="PROKAR_NTER_METHYL"/>
    <property type="match status" value="1"/>
</dbReference>
<keyword evidence="7" id="KW-1133">Transmembrane helix</keyword>
<dbReference type="Proteomes" id="UP000030063">
    <property type="component" value="Unassembled WGS sequence"/>
</dbReference>
<dbReference type="NCBIfam" id="TIGR02532">
    <property type="entry name" value="IV_pilin_GFxxxE"/>
    <property type="match status" value="1"/>
</dbReference>
<evidence type="ECO:0000256" key="3">
    <source>
        <dbReference type="ARBA" id="ARBA00022475"/>
    </source>
</evidence>
<organism evidence="12 13">
    <name type="scientific">Pseudomonas taeanensis MS-3</name>
    <dbReference type="NCBI Taxonomy" id="1395571"/>
    <lineage>
        <taxon>Bacteria</taxon>
        <taxon>Pseudomonadati</taxon>
        <taxon>Pseudomonadota</taxon>
        <taxon>Gammaproteobacteria</taxon>
        <taxon>Pseudomonadales</taxon>
        <taxon>Pseudomonadaceae</taxon>
        <taxon>Pseudomonas</taxon>
    </lineage>
</organism>
<dbReference type="RefSeq" id="WP_025164476.1">
    <property type="nucleotide sequence ID" value="NZ_AWSQ01000001.1"/>
</dbReference>
<dbReference type="AlphaFoldDB" id="A0A0A1YQY7"/>
<keyword evidence="4" id="KW-0488">Methylation</keyword>
<dbReference type="GO" id="GO:0015628">
    <property type="term" value="P:protein secretion by the type II secretion system"/>
    <property type="evidence" value="ECO:0007669"/>
    <property type="project" value="InterPro"/>
</dbReference>
<dbReference type="GO" id="GO:0005886">
    <property type="term" value="C:plasma membrane"/>
    <property type="evidence" value="ECO:0007669"/>
    <property type="project" value="UniProtKB-SubCell"/>
</dbReference>
<keyword evidence="8" id="KW-0472">Membrane</keyword>
<dbReference type="SUPFAM" id="SSF54523">
    <property type="entry name" value="Pili subunits"/>
    <property type="match status" value="1"/>
</dbReference>
<evidence type="ECO:0000256" key="10">
    <source>
        <dbReference type="ARBA" id="ARBA00030775"/>
    </source>
</evidence>
<dbReference type="InterPro" id="IPR012902">
    <property type="entry name" value="N_methyl_site"/>
</dbReference>
<dbReference type="Gene3D" id="3.55.40.10">
    <property type="entry name" value="minor pseudopilin epsh domain"/>
    <property type="match status" value="1"/>
</dbReference>
<comment type="subcellular location">
    <subcellularLocation>
        <location evidence="1">Cell inner membrane</location>
        <topology evidence="1">Single-pass membrane protein</topology>
    </subcellularLocation>
</comment>
<gene>
    <name evidence="12" type="ORF">TMS3_0106830</name>
</gene>
<sequence>MREIKGFTLIELMVTLAVLAVLLSIAVPSFADFLRSNRAESQRTALVNSFALARSEAIRRGTQVRVSPISGTNWSNGWRAWVDSNSNGIYDSGEAIKEFPAFTGGNTLSSSVSPIIFSSQGYQSSVAFGAATTLQFRVGASYCSLERDITINHLGRVSSNRRTCS</sequence>
<accession>A0A0A1YQY7</accession>
<proteinExistence type="inferred from homology"/>
<dbReference type="OrthoDB" id="5739745at2"/>
<dbReference type="Pfam" id="PF12019">
    <property type="entry name" value="GspH"/>
    <property type="match status" value="1"/>
</dbReference>
<dbReference type="EMBL" id="AWSQ01000001">
    <property type="protein sequence ID" value="KFX71633.1"/>
    <property type="molecule type" value="Genomic_DNA"/>
</dbReference>